<dbReference type="SUPFAM" id="SSF103473">
    <property type="entry name" value="MFS general substrate transporter"/>
    <property type="match status" value="1"/>
</dbReference>
<dbReference type="InterPro" id="IPR050327">
    <property type="entry name" value="Proton-linked_MCT"/>
</dbReference>
<evidence type="ECO:0000256" key="4">
    <source>
        <dbReference type="SAM" id="Phobius"/>
    </source>
</evidence>
<accession>A0ABQ1PN72</accession>
<dbReference type="Gene3D" id="1.20.1250.20">
    <property type="entry name" value="MFS general substrate transporter like domains"/>
    <property type="match status" value="1"/>
</dbReference>
<keyword evidence="2 4" id="KW-1133">Transmembrane helix</keyword>
<reference evidence="7" key="1">
    <citation type="journal article" date="2019" name="Int. J. Syst. Evol. Microbiol.">
        <title>The Global Catalogue of Microorganisms (GCM) 10K type strain sequencing project: providing services to taxonomists for standard genome sequencing and annotation.</title>
        <authorList>
            <consortium name="The Broad Institute Genomics Platform"/>
            <consortium name="The Broad Institute Genome Sequencing Center for Infectious Disease"/>
            <person name="Wu L."/>
            <person name="Ma J."/>
        </authorList>
    </citation>
    <scope>NUCLEOTIDE SEQUENCE [LARGE SCALE GENOMIC DNA]</scope>
    <source>
        <strain evidence="7">CGMCC 1.12482</strain>
    </source>
</reference>
<name>A0ABQ1PN72_9GAMM</name>
<evidence type="ECO:0000256" key="3">
    <source>
        <dbReference type="ARBA" id="ARBA00023136"/>
    </source>
</evidence>
<keyword evidence="7" id="KW-1185">Reference proteome</keyword>
<dbReference type="PANTHER" id="PTHR11360">
    <property type="entry name" value="MONOCARBOXYLATE TRANSPORTER"/>
    <property type="match status" value="1"/>
</dbReference>
<dbReference type="InterPro" id="IPR020846">
    <property type="entry name" value="MFS_dom"/>
</dbReference>
<evidence type="ECO:0000313" key="6">
    <source>
        <dbReference type="EMBL" id="GGC99949.1"/>
    </source>
</evidence>
<feature type="transmembrane region" description="Helical" evidence="4">
    <location>
        <begin position="346"/>
        <end position="369"/>
    </location>
</feature>
<dbReference type="RefSeq" id="WP_150278352.1">
    <property type="nucleotide sequence ID" value="NZ_BMFF01000003.1"/>
</dbReference>
<sequence length="401" mass="42481">MLFRRLLPFLQENPSLALFALLATASSGFGQTFLLGLFGDQLRNAFGLSHSLYGLTYSLATLCSAALLLRFGSLLDHWSLRRVTLMAILVLSAGCLMLGLAGYLWMLALGFLLVRFGGQAMLSHIGMTTAGRYFSLNRGKVVAFSASGFPLSEAVLPLLISALVVAVGWRGSWIASAVILLIVLLPLMLWLSRNASHPQASGDHAEHTLTGWTRAEVLRDRGFYLLLPASIAVPFIVTALFFHQGAITTLRGWSLEDFARAFISYGAGHFLSLFLAGVLIDRVGAQKLLPVALIPLLSGLLVLGLSGADWIPWLFLGLLGLSQGAMNATLGALWPERYGVRHIGAIRSVMQAIMVLSTAVAPVALGLLLDAGVGIAGLVALLAVYTAASAALAATAARASA</sequence>
<protein>
    <submittedName>
        <fullName evidence="6">MFS transporter</fullName>
    </submittedName>
</protein>
<dbReference type="EMBL" id="BMFF01000003">
    <property type="protein sequence ID" value="GGC99949.1"/>
    <property type="molecule type" value="Genomic_DNA"/>
</dbReference>
<dbReference type="PANTHER" id="PTHR11360:SF308">
    <property type="entry name" value="BLL3089 PROTEIN"/>
    <property type="match status" value="1"/>
</dbReference>
<feature type="transmembrane region" description="Helical" evidence="4">
    <location>
        <begin position="141"/>
        <end position="167"/>
    </location>
</feature>
<evidence type="ECO:0000313" key="7">
    <source>
        <dbReference type="Proteomes" id="UP000638188"/>
    </source>
</evidence>
<feature type="transmembrane region" description="Helical" evidence="4">
    <location>
        <begin position="173"/>
        <end position="191"/>
    </location>
</feature>
<feature type="domain" description="Major facilitator superfamily (MFS) profile" evidence="5">
    <location>
        <begin position="16"/>
        <end position="401"/>
    </location>
</feature>
<proteinExistence type="predicted"/>
<dbReference type="PROSITE" id="PS50850">
    <property type="entry name" value="MFS"/>
    <property type="match status" value="1"/>
</dbReference>
<feature type="transmembrane region" description="Helical" evidence="4">
    <location>
        <begin position="223"/>
        <end position="242"/>
    </location>
</feature>
<feature type="transmembrane region" description="Helical" evidence="4">
    <location>
        <begin position="112"/>
        <end position="134"/>
    </location>
</feature>
<keyword evidence="3 4" id="KW-0472">Membrane</keyword>
<feature type="transmembrane region" description="Helical" evidence="4">
    <location>
        <begin position="375"/>
        <end position="397"/>
    </location>
</feature>
<dbReference type="Proteomes" id="UP000638188">
    <property type="component" value="Unassembled WGS sequence"/>
</dbReference>
<feature type="transmembrane region" description="Helical" evidence="4">
    <location>
        <begin position="262"/>
        <end position="281"/>
    </location>
</feature>
<comment type="caution">
    <text evidence="6">The sequence shown here is derived from an EMBL/GenBank/DDBJ whole genome shotgun (WGS) entry which is preliminary data.</text>
</comment>
<evidence type="ECO:0000256" key="1">
    <source>
        <dbReference type="ARBA" id="ARBA00022692"/>
    </source>
</evidence>
<feature type="transmembrane region" description="Helical" evidence="4">
    <location>
        <begin position="288"/>
        <end position="307"/>
    </location>
</feature>
<gene>
    <name evidence="6" type="ORF">GCM10007418_19000</name>
</gene>
<feature type="transmembrane region" description="Helical" evidence="4">
    <location>
        <begin position="83"/>
        <end position="106"/>
    </location>
</feature>
<feature type="transmembrane region" description="Helical" evidence="4">
    <location>
        <begin position="313"/>
        <end position="334"/>
    </location>
</feature>
<keyword evidence="1 4" id="KW-0812">Transmembrane</keyword>
<evidence type="ECO:0000256" key="2">
    <source>
        <dbReference type="ARBA" id="ARBA00022989"/>
    </source>
</evidence>
<organism evidence="6 7">
    <name type="scientific">Halopseudomonas salina</name>
    <dbReference type="NCBI Taxonomy" id="1323744"/>
    <lineage>
        <taxon>Bacteria</taxon>
        <taxon>Pseudomonadati</taxon>
        <taxon>Pseudomonadota</taxon>
        <taxon>Gammaproteobacteria</taxon>
        <taxon>Pseudomonadales</taxon>
        <taxon>Pseudomonadaceae</taxon>
        <taxon>Halopseudomonas</taxon>
    </lineage>
</organism>
<evidence type="ECO:0000259" key="5">
    <source>
        <dbReference type="PROSITE" id="PS50850"/>
    </source>
</evidence>
<feature type="transmembrane region" description="Helical" evidence="4">
    <location>
        <begin position="54"/>
        <end position="71"/>
    </location>
</feature>
<dbReference type="InterPro" id="IPR011701">
    <property type="entry name" value="MFS"/>
</dbReference>
<dbReference type="InterPro" id="IPR036259">
    <property type="entry name" value="MFS_trans_sf"/>
</dbReference>
<dbReference type="Pfam" id="PF07690">
    <property type="entry name" value="MFS_1"/>
    <property type="match status" value="1"/>
</dbReference>